<evidence type="ECO:0000256" key="2">
    <source>
        <dbReference type="SAM" id="Phobius"/>
    </source>
</evidence>
<feature type="transmembrane region" description="Helical" evidence="2">
    <location>
        <begin position="21"/>
        <end position="42"/>
    </location>
</feature>
<feature type="compositionally biased region" description="Low complexity" evidence="1">
    <location>
        <begin position="220"/>
        <end position="240"/>
    </location>
</feature>
<feature type="region of interest" description="Disordered" evidence="1">
    <location>
        <begin position="717"/>
        <end position="794"/>
    </location>
</feature>
<comment type="caution">
    <text evidence="4">The sequence shown here is derived from an EMBL/GenBank/DDBJ whole genome shotgun (WGS) entry which is preliminary data.</text>
</comment>
<dbReference type="OrthoDB" id="331818at2759"/>
<feature type="compositionally biased region" description="Basic and acidic residues" evidence="1">
    <location>
        <begin position="486"/>
        <end position="507"/>
    </location>
</feature>
<proteinExistence type="predicted"/>
<dbReference type="VEuPathDB" id="ToxoDB:TGRUB_314020"/>
<feature type="compositionally biased region" description="Polar residues" evidence="1">
    <location>
        <begin position="209"/>
        <end position="219"/>
    </location>
</feature>
<keyword evidence="2 4" id="KW-0812">Transmembrane</keyword>
<feature type="compositionally biased region" description="Low complexity" evidence="1">
    <location>
        <begin position="457"/>
        <end position="472"/>
    </location>
</feature>
<feature type="region of interest" description="Disordered" evidence="1">
    <location>
        <begin position="108"/>
        <end position="162"/>
    </location>
</feature>
<feature type="compositionally biased region" description="Basic and acidic residues" evidence="1">
    <location>
        <begin position="732"/>
        <end position="760"/>
    </location>
</feature>
<evidence type="ECO:0000256" key="1">
    <source>
        <dbReference type="SAM" id="MobiDB-lite"/>
    </source>
</evidence>
<feature type="compositionally biased region" description="Basic and acidic residues" evidence="1">
    <location>
        <begin position="133"/>
        <end position="145"/>
    </location>
</feature>
<dbReference type="EMBL" id="AFYV02000083">
    <property type="protein sequence ID" value="KFG66192.1"/>
    <property type="molecule type" value="Genomic_DNA"/>
</dbReference>
<feature type="compositionally biased region" description="Basic and acidic residues" evidence="1">
    <location>
        <begin position="770"/>
        <end position="784"/>
    </location>
</feature>
<sequence>MAGRWCVEWAPRLPRLVPARLVPTPLFLVAASAGLCLLWFAVTLSWQTFSALHWAPSSLVSLSEDSRGSSELEASLLYTPADLAGLRPQRETQEKWRVVNERLPPRYPSLETRASRSSASSLPSSARGVPASDRARSSHVSREDFGEILPGSLSGASRDPEDRRVSFVRLTEKERFLSLADFPDMAHLALQGVASADASFNSPLEDLSLPSSASREPTFSSGSASPPVAPLSVASPASLGTPMSPQELSEEPVPGVDFPATRVFFLFVPQEHDSGGAAEEQIVQAFGFVESWRFVFGVGEKPEREPRLATSRLGPSRGVWGSGDVAGAGKLGRIWRPPLQRWRARKHPPTPRVSVHPSSAAWGTDAADSDTRNSRRHVEESNHEKSGEEKKRKEEGEVNTLEKKAEHKREKANGEAKSKEKQTVTTARKESSDQSGSREIRAGVGPSLEGKEGDWVSSAAGRSASSQQQAETSESDGKATWWGGHADGEGGARRLEGEGDSRTLHTHDHRVVETPVVNDILFVTEMKMQGANVPWICDELSSFSSLDAFREDLIKRIRLGLAQRKRANGDSRAQKPARGVASRPSSEASHSGDSSDEDFYVNEFKENSLNQDSSSSSSPSSSAASSFFSSVEGKSGESVNRCIVVRVTIDATQRSEIWQLHPAMHSVSAATHPLVAWLLQQYDLAMRSDNDTFLTPALLRRENTPWLSRVARSVQPLRKEATPANRRRRREKGQLKRDRNAQMEETEKAGEKKDKEEERQQQNTADGEEKEGKRVGHSVREDAHRRRQVMAETEKSVEIEEGGVGSMLSVSGSREEGAVDFRDAVRLGQNADDADTASMEETETGEVKFAFFTGRGGYFNQKNRKILPEYASLLGLRFQNLGLVGSTWYGRPADIVAAARYTVKIGEFLMKVDPVFQRGAGEWPAWYRGVLLLYSAELAVNHLVDREDVFIRSDLLDTESTAGVDWRKSPALHVHCWHTQQFFSKFAFFSGEYPLYWFQYPEFDFFDIRWYSYTNALNGRERRRLQIESLKAVRESLLREVTAGESGDGRAASSSGVSEDAMFSAAPSPPLSSKLTASLSLPWSSFSLFALPRIARSPHARRGEPAARAASFRTAPLSFELARLAFPFQACPFESPFPVHEGGSTRCCPRPCAKSKKSKDDACCGRSSSGYRCPAPPCLHPSEFLWLLDSIAALSEDEVLAPVSEAERAKPGETEGVDATGGDRLRPQQTHAGLLRGSDASPAACPAFFPFPFEGGRQCCATNKDCDGNPLGLESRCCWHGDSRRCWPTGATTCVAHPGVQMLSLEHGLTNSVGSASVLSPARRSAPGDRELMARVHASTVPELAKFLGGLGPADRGGALYAVEEQGTSLEALRQFRFTLQKEAFL</sequence>
<organism evidence="4 5">
    <name type="scientific">Toxoplasma gondii RUB</name>
    <dbReference type="NCBI Taxonomy" id="935652"/>
    <lineage>
        <taxon>Eukaryota</taxon>
        <taxon>Sar</taxon>
        <taxon>Alveolata</taxon>
        <taxon>Apicomplexa</taxon>
        <taxon>Conoidasida</taxon>
        <taxon>Coccidia</taxon>
        <taxon>Eucoccidiorida</taxon>
        <taxon>Eimeriorina</taxon>
        <taxon>Sarcocystidae</taxon>
        <taxon>Toxoplasma</taxon>
    </lineage>
</organism>
<feature type="compositionally biased region" description="Basic and acidic residues" evidence="1">
    <location>
        <begin position="369"/>
        <end position="441"/>
    </location>
</feature>
<feature type="region of interest" description="Disordered" evidence="1">
    <location>
        <begin position="207"/>
        <end position="253"/>
    </location>
</feature>
<dbReference type="Proteomes" id="UP000028834">
    <property type="component" value="Unassembled WGS sequence"/>
</dbReference>
<accession>A0A086MBC4</accession>
<evidence type="ECO:0000313" key="5">
    <source>
        <dbReference type="Proteomes" id="UP000028834"/>
    </source>
</evidence>
<reference evidence="4 5" key="1">
    <citation type="submission" date="2014-05" db="EMBL/GenBank/DDBJ databases">
        <authorList>
            <person name="Sibley D."/>
            <person name="Venepally P."/>
            <person name="Karamycheva S."/>
            <person name="Hadjithomas M."/>
            <person name="Khan A."/>
            <person name="Brunk B."/>
            <person name="Roos D."/>
            <person name="Caler E."/>
            <person name="Lorenzi H."/>
        </authorList>
    </citation>
    <scope>NUCLEOTIDE SEQUENCE [LARGE SCALE GENOMIC DNA]</scope>
    <source>
        <strain evidence="4 5">RUB</strain>
    </source>
</reference>
<name>A0A086MBC4_TOXGO</name>
<dbReference type="InterPro" id="IPR055588">
    <property type="entry name" value="DUF7164"/>
</dbReference>
<protein>
    <submittedName>
        <fullName evidence="4">Putative transmembrane protein</fullName>
    </submittedName>
</protein>
<keyword evidence="2" id="KW-0472">Membrane</keyword>
<feature type="region of interest" description="Disordered" evidence="1">
    <location>
        <begin position="564"/>
        <end position="597"/>
    </location>
</feature>
<feature type="region of interest" description="Disordered" evidence="1">
    <location>
        <begin position="339"/>
        <end position="507"/>
    </location>
</feature>
<keyword evidence="2" id="KW-1133">Transmembrane helix</keyword>
<evidence type="ECO:0000259" key="3">
    <source>
        <dbReference type="Pfam" id="PF23741"/>
    </source>
</evidence>
<feature type="domain" description="DUF7164" evidence="3">
    <location>
        <begin position="848"/>
        <end position="990"/>
    </location>
</feature>
<feature type="compositionally biased region" description="Low complexity" evidence="1">
    <location>
        <begin position="115"/>
        <end position="127"/>
    </location>
</feature>
<gene>
    <name evidence="4" type="ORF">TGRUB_314020</name>
</gene>
<dbReference type="Pfam" id="PF23741">
    <property type="entry name" value="DUF7164"/>
    <property type="match status" value="1"/>
</dbReference>
<evidence type="ECO:0000313" key="4">
    <source>
        <dbReference type="EMBL" id="KFG66192.1"/>
    </source>
</evidence>
<feature type="region of interest" description="Disordered" evidence="1">
    <location>
        <begin position="1203"/>
        <end position="1227"/>
    </location>
</feature>